<sequence length="324" mass="35639">MSSRKRRYVELDVQRVAFKERKTSRGVKVKTVLIPKVHSGPSGHATISATPMRLLNFPLDFTIPVDPTSMPRNAKKWGKWTGLYFAPAWLWQVGIVLHLGHGEEPCPQYNSYPSADPMAIPGGDWPEVVYPEEEEWVTLGDHHFSILDDSRESPSSCDKTGNPIMTIIDRSGVHQLCAHRCQCPNSQPIDIQLFNLRLYPSCSGYLASGDTSSSLNGTALDTGLTLVLVLVNSPCSVQPVPSPELTYQITDGNFSAEHMKMRNPWDDVVLTNDTGYMVTDGNYKEHLEEAKELKDADADAEAEAEAEGKAEAKADADADAGPDP</sequence>
<keyword evidence="4" id="KW-1185">Reference proteome</keyword>
<comment type="caution">
    <text evidence="3">The sequence shown here is derived from an EMBL/GenBank/DDBJ whole genome shotgun (WGS) entry which is preliminary data.</text>
</comment>
<organism evidence="3 4">
    <name type="scientific">Bondarzewia mesenterica</name>
    <dbReference type="NCBI Taxonomy" id="1095465"/>
    <lineage>
        <taxon>Eukaryota</taxon>
        <taxon>Fungi</taxon>
        <taxon>Dikarya</taxon>
        <taxon>Basidiomycota</taxon>
        <taxon>Agaricomycotina</taxon>
        <taxon>Agaricomycetes</taxon>
        <taxon>Russulales</taxon>
        <taxon>Bondarzewiaceae</taxon>
        <taxon>Bondarzewia</taxon>
    </lineage>
</organism>
<dbReference type="AlphaFoldDB" id="A0A4S4LLW0"/>
<feature type="compositionally biased region" description="Basic and acidic residues" evidence="1">
    <location>
        <begin position="306"/>
        <end position="316"/>
    </location>
</feature>
<feature type="domain" description="CxC2-like cysteine cluster KDZ transposase-associated" evidence="2">
    <location>
        <begin position="155"/>
        <end position="208"/>
    </location>
</feature>
<feature type="region of interest" description="Disordered" evidence="1">
    <location>
        <begin position="290"/>
        <end position="324"/>
    </location>
</feature>
<dbReference type="OrthoDB" id="3004525at2759"/>
<protein>
    <recommendedName>
        <fullName evidence="2">CxC2-like cysteine cluster KDZ transposase-associated domain-containing protein</fullName>
    </recommendedName>
</protein>
<evidence type="ECO:0000313" key="3">
    <source>
        <dbReference type="EMBL" id="THH11000.1"/>
    </source>
</evidence>
<dbReference type="Proteomes" id="UP000310158">
    <property type="component" value="Unassembled WGS sequence"/>
</dbReference>
<proteinExistence type="predicted"/>
<gene>
    <name evidence="3" type="ORF">EW146_g8190</name>
</gene>
<evidence type="ECO:0000259" key="2">
    <source>
        <dbReference type="Pfam" id="PF18803"/>
    </source>
</evidence>
<dbReference type="Pfam" id="PF18803">
    <property type="entry name" value="CxC2"/>
    <property type="match status" value="1"/>
</dbReference>
<name>A0A4S4LLW0_9AGAM</name>
<dbReference type="InterPro" id="IPR041457">
    <property type="entry name" value="CxC2_KDZ-assoc"/>
</dbReference>
<evidence type="ECO:0000313" key="4">
    <source>
        <dbReference type="Proteomes" id="UP000310158"/>
    </source>
</evidence>
<dbReference type="EMBL" id="SGPL01000537">
    <property type="protein sequence ID" value="THH11000.1"/>
    <property type="molecule type" value="Genomic_DNA"/>
</dbReference>
<reference evidence="3 4" key="1">
    <citation type="submission" date="2019-02" db="EMBL/GenBank/DDBJ databases">
        <title>Genome sequencing of the rare red list fungi Bondarzewia mesenterica.</title>
        <authorList>
            <person name="Buettner E."/>
            <person name="Kellner H."/>
        </authorList>
    </citation>
    <scope>NUCLEOTIDE SEQUENCE [LARGE SCALE GENOMIC DNA]</scope>
    <source>
        <strain evidence="3 4">DSM 108281</strain>
    </source>
</reference>
<accession>A0A4S4LLW0</accession>
<evidence type="ECO:0000256" key="1">
    <source>
        <dbReference type="SAM" id="MobiDB-lite"/>
    </source>
</evidence>